<comment type="subcellular location">
    <subcellularLocation>
        <location evidence="1 6">Secreted</location>
    </subcellularLocation>
</comment>
<dbReference type="PANTHER" id="PTHR31232">
    <property type="match status" value="1"/>
</dbReference>
<evidence type="ECO:0000256" key="6">
    <source>
        <dbReference type="RuleBase" id="RU367044"/>
    </source>
</evidence>
<keyword evidence="5" id="KW-0732">Signal</keyword>
<evidence type="ECO:0000313" key="8">
    <source>
        <dbReference type="Proteomes" id="UP001497516"/>
    </source>
</evidence>
<organism evidence="7 8">
    <name type="scientific">Linum trigynum</name>
    <dbReference type="NCBI Taxonomy" id="586398"/>
    <lineage>
        <taxon>Eukaryota</taxon>
        <taxon>Viridiplantae</taxon>
        <taxon>Streptophyta</taxon>
        <taxon>Embryophyta</taxon>
        <taxon>Tracheophyta</taxon>
        <taxon>Spermatophyta</taxon>
        <taxon>Magnoliopsida</taxon>
        <taxon>eudicotyledons</taxon>
        <taxon>Gunneridae</taxon>
        <taxon>Pentapetalae</taxon>
        <taxon>rosids</taxon>
        <taxon>fabids</taxon>
        <taxon>Malpighiales</taxon>
        <taxon>Linaceae</taxon>
        <taxon>Linum</taxon>
    </lineage>
</organism>
<reference evidence="7 8" key="1">
    <citation type="submission" date="2024-04" db="EMBL/GenBank/DDBJ databases">
        <authorList>
            <person name="Fracassetti M."/>
        </authorList>
    </citation>
    <scope>NUCLEOTIDE SEQUENCE [LARGE SCALE GENOMIC DNA]</scope>
</reference>
<dbReference type="EMBL" id="OZ034814">
    <property type="protein sequence ID" value="CAL1363682.1"/>
    <property type="molecule type" value="Genomic_DNA"/>
</dbReference>
<sequence>MPQSKQQQPVITTITIIATIVIMAARRPGHPYENFLGPPLVSDARIVNITNRVGSMKALIIHCASADDDLGARAVNAGEVYSWHFEDNWQVLRNALFWCNLALEDERVSFQAYVERAGRGGYAVLGYDVNETGVFGPDMNDMSRTYVWLHAWKQIQLH</sequence>
<accession>A0AAV2D1V6</accession>
<keyword evidence="8" id="KW-1185">Reference proteome</keyword>
<dbReference type="GO" id="GO:0060320">
    <property type="term" value="P:rejection of self pollen"/>
    <property type="evidence" value="ECO:0007669"/>
    <property type="project" value="UniProtKB-KW"/>
</dbReference>
<dbReference type="GO" id="GO:0005576">
    <property type="term" value="C:extracellular region"/>
    <property type="evidence" value="ECO:0007669"/>
    <property type="project" value="UniProtKB-SubCell"/>
</dbReference>
<dbReference type="InterPro" id="IPR010264">
    <property type="entry name" value="Self-incomp_S1"/>
</dbReference>
<dbReference type="Proteomes" id="UP001497516">
    <property type="component" value="Chromosome 10"/>
</dbReference>
<proteinExistence type="inferred from homology"/>
<evidence type="ECO:0000256" key="1">
    <source>
        <dbReference type="ARBA" id="ARBA00004613"/>
    </source>
</evidence>
<evidence type="ECO:0000256" key="3">
    <source>
        <dbReference type="ARBA" id="ARBA00022471"/>
    </source>
</evidence>
<dbReference type="PANTHER" id="PTHR31232:SF18">
    <property type="entry name" value="S-PROTEIN HOMOLOG"/>
    <property type="match status" value="1"/>
</dbReference>
<evidence type="ECO:0000256" key="2">
    <source>
        <dbReference type="ARBA" id="ARBA00005581"/>
    </source>
</evidence>
<comment type="similarity">
    <text evidence="2 6">Belongs to the plant self-incompatibility (S1) protein family.</text>
</comment>
<gene>
    <name evidence="7" type="ORF">LTRI10_LOCUS10032</name>
</gene>
<dbReference type="Pfam" id="PF05938">
    <property type="entry name" value="Self-incomp_S1"/>
    <property type="match status" value="1"/>
</dbReference>
<evidence type="ECO:0000256" key="4">
    <source>
        <dbReference type="ARBA" id="ARBA00022525"/>
    </source>
</evidence>
<dbReference type="AlphaFoldDB" id="A0AAV2D1V6"/>
<keyword evidence="4 6" id="KW-0964">Secreted</keyword>
<name>A0AAV2D1V6_9ROSI</name>
<keyword evidence="3 6" id="KW-0713">Self-incompatibility</keyword>
<protein>
    <recommendedName>
        <fullName evidence="6">S-protein homolog</fullName>
    </recommendedName>
</protein>
<evidence type="ECO:0000256" key="5">
    <source>
        <dbReference type="ARBA" id="ARBA00022729"/>
    </source>
</evidence>
<evidence type="ECO:0000313" key="7">
    <source>
        <dbReference type="EMBL" id="CAL1363682.1"/>
    </source>
</evidence>